<dbReference type="PaxDb" id="4081-Solyc02g022880.1.1"/>
<evidence type="ECO:0000313" key="2">
    <source>
        <dbReference type="EnsemblPlants" id="Solyc02g022880.1.1.1"/>
    </source>
</evidence>
<dbReference type="Proteomes" id="UP000004994">
    <property type="component" value="Chromosome 2"/>
</dbReference>
<dbReference type="EnsemblPlants" id="Solyc02g022880.1.1">
    <property type="protein sequence ID" value="Solyc02g022880.1.1.1"/>
    <property type="gene ID" value="Solyc02g022880.1"/>
</dbReference>
<evidence type="ECO:0000313" key="3">
    <source>
        <dbReference type="Proteomes" id="UP000004994"/>
    </source>
</evidence>
<accession>A0A3Q7EY17</accession>
<sequence length="99" mass="11627">MKKAMRSKMKIEIPTGKGRPTKPNQSAKLYNELGIIAQNFILLSNKWKKLSREDKDWTLIRCHVRILYSFKHHVCNSIEFFLSDNPIIHLSNFVLQTAR</sequence>
<dbReference type="Gramene" id="Solyc02g022880.1.1">
    <property type="protein sequence ID" value="Solyc02g022880.1.1.1"/>
    <property type="gene ID" value="Solyc02g022880.1"/>
</dbReference>
<feature type="region of interest" description="Disordered" evidence="1">
    <location>
        <begin position="1"/>
        <end position="24"/>
    </location>
</feature>
<organism evidence="2">
    <name type="scientific">Solanum lycopersicum</name>
    <name type="common">Tomato</name>
    <name type="synonym">Lycopersicon esculentum</name>
    <dbReference type="NCBI Taxonomy" id="4081"/>
    <lineage>
        <taxon>Eukaryota</taxon>
        <taxon>Viridiplantae</taxon>
        <taxon>Streptophyta</taxon>
        <taxon>Embryophyta</taxon>
        <taxon>Tracheophyta</taxon>
        <taxon>Spermatophyta</taxon>
        <taxon>Magnoliopsida</taxon>
        <taxon>eudicotyledons</taxon>
        <taxon>Gunneridae</taxon>
        <taxon>Pentapetalae</taxon>
        <taxon>asterids</taxon>
        <taxon>lamiids</taxon>
        <taxon>Solanales</taxon>
        <taxon>Solanaceae</taxon>
        <taxon>Solanoideae</taxon>
        <taxon>Solaneae</taxon>
        <taxon>Solanum</taxon>
        <taxon>Solanum subgen. Lycopersicon</taxon>
    </lineage>
</organism>
<proteinExistence type="predicted"/>
<reference evidence="2" key="1">
    <citation type="journal article" date="2012" name="Nature">
        <title>The tomato genome sequence provides insights into fleshy fruit evolution.</title>
        <authorList>
            <consortium name="Tomato Genome Consortium"/>
        </authorList>
    </citation>
    <scope>NUCLEOTIDE SEQUENCE [LARGE SCALE GENOMIC DNA]</scope>
    <source>
        <strain evidence="2">cv. Heinz 1706</strain>
    </source>
</reference>
<dbReference type="OMA" id="RCHVRIL"/>
<dbReference type="InParanoid" id="A0A3Q7EY17"/>
<name>A0A3Q7EY17_SOLLC</name>
<evidence type="ECO:0000256" key="1">
    <source>
        <dbReference type="SAM" id="MobiDB-lite"/>
    </source>
</evidence>
<dbReference type="AlphaFoldDB" id="A0A3Q7EY17"/>
<keyword evidence="3" id="KW-1185">Reference proteome</keyword>
<reference evidence="2" key="2">
    <citation type="submission" date="2019-01" db="UniProtKB">
        <authorList>
            <consortium name="EnsemblPlants"/>
        </authorList>
    </citation>
    <scope>IDENTIFICATION</scope>
    <source>
        <strain evidence="2">cv. Heinz 1706</strain>
    </source>
</reference>
<protein>
    <submittedName>
        <fullName evidence="2">Uncharacterized protein</fullName>
    </submittedName>
</protein>